<dbReference type="Proteomes" id="UP000078340">
    <property type="component" value="Unassembled WGS sequence"/>
</dbReference>
<evidence type="ECO:0000313" key="2">
    <source>
        <dbReference type="EMBL" id="OAQ87264.1"/>
    </source>
</evidence>
<evidence type="ECO:0000313" key="4">
    <source>
        <dbReference type="Proteomes" id="UP000078340"/>
    </source>
</evidence>
<dbReference type="EMBL" id="LSBI01000001">
    <property type="protein sequence ID" value="OAQ95216.1"/>
    <property type="molecule type" value="Genomic_DNA"/>
</dbReference>
<accession>A0A179HXG1</accession>
<evidence type="ECO:0000256" key="1">
    <source>
        <dbReference type="SAM" id="MobiDB-lite"/>
    </source>
</evidence>
<dbReference type="EMBL" id="LSBH01000001">
    <property type="protein sequence ID" value="OAQ87264.1"/>
    <property type="molecule type" value="Genomic_DNA"/>
</dbReference>
<protein>
    <submittedName>
        <fullName evidence="3">Uncharacterized protein</fullName>
    </submittedName>
</protein>
<proteinExistence type="predicted"/>
<organism evidence="3 4">
    <name type="scientific">Purpureocillium lilacinum</name>
    <name type="common">Paecilomyces lilacinus</name>
    <dbReference type="NCBI Taxonomy" id="33203"/>
    <lineage>
        <taxon>Eukaryota</taxon>
        <taxon>Fungi</taxon>
        <taxon>Dikarya</taxon>
        <taxon>Ascomycota</taxon>
        <taxon>Pezizomycotina</taxon>
        <taxon>Sordariomycetes</taxon>
        <taxon>Hypocreomycetidae</taxon>
        <taxon>Hypocreales</taxon>
        <taxon>Ophiocordycipitaceae</taxon>
        <taxon>Purpureocillium</taxon>
    </lineage>
</organism>
<dbReference type="Proteomes" id="UP000078240">
    <property type="component" value="Unassembled WGS sequence"/>
</dbReference>
<gene>
    <name evidence="2" type="ORF">VFPBJ_01304</name>
    <name evidence="3" type="ORF">VFPFJ_01325</name>
</gene>
<comment type="caution">
    <text evidence="3">The sequence shown here is derived from an EMBL/GenBank/DDBJ whole genome shotgun (WGS) entry which is preliminary data.</text>
</comment>
<name>A0A179HXG1_PURLI</name>
<dbReference type="AlphaFoldDB" id="A0A179HXG1"/>
<sequence>MPERQDPRSRTAGGRRCTSRFSAPDVESISISLPILLLPFHLCLCYVFSNPETYIAVAALPCYRRDSNTGRPGLGCLVFRVPSPQCVHPCMDVPYALCDGMSVPPPYLGISLTLPHDQGRGTKQPTIQRPRTKHEAPCTKGTKKREFFPSLAVRPPGGTPLRKGTPALPVRNQPNPAVARARRSVRFCTVGTAPGPWREDNSTGVLSAGISAAYYQGQDKYNNTCSMPRSALTRGLPSSSPMGSGTPSHYQHTGVKGRGQERGERLTVARPVAAGRLSNGGRGGQARGALARTLTTLLSERDTPELSVRRKER</sequence>
<feature type="compositionally biased region" description="Low complexity" evidence="1">
    <location>
        <begin position="235"/>
        <end position="248"/>
    </location>
</feature>
<reference evidence="3 4" key="1">
    <citation type="submission" date="2016-02" db="EMBL/GenBank/DDBJ databases">
        <title>Biosynthesis of antibiotic leucinostatins and their inhibition on Phytophthora in bio-control Purpureocillium lilacinum.</title>
        <authorList>
            <person name="Wang G."/>
            <person name="Liu Z."/>
            <person name="Lin R."/>
            <person name="Li E."/>
            <person name="Mao Z."/>
            <person name="Ling J."/>
            <person name="Yin W."/>
            <person name="Xie B."/>
        </authorList>
    </citation>
    <scope>NUCLEOTIDE SEQUENCE [LARGE SCALE GENOMIC DNA]</scope>
    <source>
        <strain evidence="2">PLBJ-1</strain>
        <strain evidence="3">PLFJ-1</strain>
    </source>
</reference>
<feature type="region of interest" description="Disordered" evidence="1">
    <location>
        <begin position="113"/>
        <end position="140"/>
    </location>
</feature>
<evidence type="ECO:0000313" key="3">
    <source>
        <dbReference type="EMBL" id="OAQ95216.1"/>
    </source>
</evidence>
<feature type="region of interest" description="Disordered" evidence="1">
    <location>
        <begin position="153"/>
        <end position="179"/>
    </location>
</feature>
<feature type="region of interest" description="Disordered" evidence="1">
    <location>
        <begin position="233"/>
        <end position="265"/>
    </location>
</feature>